<evidence type="ECO:0008006" key="8">
    <source>
        <dbReference type="Google" id="ProtNLM"/>
    </source>
</evidence>
<feature type="coiled-coil region" evidence="4">
    <location>
        <begin position="144"/>
        <end position="189"/>
    </location>
</feature>
<gene>
    <name evidence="6" type="ORF">Airi01_038260</name>
</gene>
<protein>
    <recommendedName>
        <fullName evidence="8">V-type ATPase, D subunit</fullName>
    </recommendedName>
</protein>
<dbReference type="EMBL" id="BSTJ01000004">
    <property type="protein sequence ID" value="GLY75559.1"/>
    <property type="molecule type" value="Genomic_DNA"/>
</dbReference>
<sequence>MTILARVPPGRAGRLWLRRRLEVTRRGVDVLQRQLRILVREHDRLASVAERTRRAWESACADADMWALRACMSDGRRALWPSPPADVTVRWEETMGLRHPAAATCRPAGDPPPMACSAALAEARRAARTALQAAVDHAVAREAERRAARRIAVIRQRIRALEDRWLPRLTAAIKEIDLALEEAERADAARLRRAGRAGLGPSGDRAGTEAPGHGPS</sequence>
<evidence type="ECO:0000313" key="6">
    <source>
        <dbReference type="EMBL" id="GLY75559.1"/>
    </source>
</evidence>
<keyword evidence="3" id="KW-0406">Ion transport</keyword>
<evidence type="ECO:0000256" key="5">
    <source>
        <dbReference type="SAM" id="MobiDB-lite"/>
    </source>
</evidence>
<keyword evidence="2" id="KW-0813">Transport</keyword>
<dbReference type="Gene3D" id="1.10.287.3240">
    <property type="match status" value="1"/>
</dbReference>
<evidence type="ECO:0000256" key="3">
    <source>
        <dbReference type="ARBA" id="ARBA00023065"/>
    </source>
</evidence>
<comment type="caution">
    <text evidence="6">The sequence shown here is derived from an EMBL/GenBank/DDBJ whole genome shotgun (WGS) entry which is preliminary data.</text>
</comment>
<reference evidence="6" key="1">
    <citation type="submission" date="2023-03" db="EMBL/GenBank/DDBJ databases">
        <title>Actinoallomurus iriomotensis NBRC 103681.</title>
        <authorList>
            <person name="Ichikawa N."/>
            <person name="Sato H."/>
            <person name="Tonouchi N."/>
        </authorList>
    </citation>
    <scope>NUCLEOTIDE SEQUENCE</scope>
    <source>
        <strain evidence="6">NBRC 103681</strain>
    </source>
</reference>
<organism evidence="6 7">
    <name type="scientific">Actinoallomurus iriomotensis</name>
    <dbReference type="NCBI Taxonomy" id="478107"/>
    <lineage>
        <taxon>Bacteria</taxon>
        <taxon>Bacillati</taxon>
        <taxon>Actinomycetota</taxon>
        <taxon>Actinomycetes</taxon>
        <taxon>Streptosporangiales</taxon>
        <taxon>Thermomonosporaceae</taxon>
        <taxon>Actinoallomurus</taxon>
    </lineage>
</organism>
<dbReference type="RefSeq" id="WP_285622732.1">
    <property type="nucleotide sequence ID" value="NZ_BSTJ01000004.1"/>
</dbReference>
<accession>A0A9W6RGT4</accession>
<dbReference type="InterPro" id="IPR002699">
    <property type="entry name" value="V_ATPase_D"/>
</dbReference>
<evidence type="ECO:0000256" key="2">
    <source>
        <dbReference type="ARBA" id="ARBA00022448"/>
    </source>
</evidence>
<keyword evidence="4" id="KW-0175">Coiled coil</keyword>
<evidence type="ECO:0000313" key="7">
    <source>
        <dbReference type="Proteomes" id="UP001165135"/>
    </source>
</evidence>
<dbReference type="AlphaFoldDB" id="A0A9W6RGT4"/>
<evidence type="ECO:0000256" key="4">
    <source>
        <dbReference type="SAM" id="Coils"/>
    </source>
</evidence>
<dbReference type="Pfam" id="PF01813">
    <property type="entry name" value="ATP-synt_D"/>
    <property type="match status" value="1"/>
</dbReference>
<proteinExistence type="inferred from homology"/>
<dbReference type="GO" id="GO:0046961">
    <property type="term" value="F:proton-transporting ATPase activity, rotational mechanism"/>
    <property type="evidence" value="ECO:0007669"/>
    <property type="project" value="InterPro"/>
</dbReference>
<comment type="similarity">
    <text evidence="1">Belongs to the V-ATPase D subunit family.</text>
</comment>
<feature type="region of interest" description="Disordered" evidence="5">
    <location>
        <begin position="192"/>
        <end position="216"/>
    </location>
</feature>
<name>A0A9W6RGT4_9ACTN</name>
<dbReference type="Proteomes" id="UP001165135">
    <property type="component" value="Unassembled WGS sequence"/>
</dbReference>
<evidence type="ECO:0000256" key="1">
    <source>
        <dbReference type="ARBA" id="ARBA00005850"/>
    </source>
</evidence>